<dbReference type="PANTHER" id="PTHR48081:SF6">
    <property type="entry name" value="PEPTIDASE S9 PROLYL OLIGOPEPTIDASE CATALYTIC DOMAIN-CONTAINING PROTEIN"/>
    <property type="match status" value="1"/>
</dbReference>
<accession>A0A8G2C5Y5</accession>
<dbReference type="GO" id="GO:0016787">
    <property type="term" value="F:hydrolase activity"/>
    <property type="evidence" value="ECO:0007669"/>
    <property type="project" value="UniProtKB-KW"/>
</dbReference>
<sequence length="349" mass="37605">MGRDELYPLDNHALISKEYVCRFLAMIMLFLVVCVENGVAMNVAPTPDTHEVAPLTVRDRVGDIVRHPGFRGFAHLLLPWDDNSAYLDTTLADVGRLMPYHGHVRPDVVVHALNRMLDDAAKGLPICYDFYTEQQKQADSGKEMTALFFLRGKPGAPFALICPGGGFSYVGSLHEGFPLAVELSARGYNAFVLRYRVGSELRATEDLAAALAYVTDHAGQLGVGVDGYSLWGGSAGARMVGNIAQYGAARFGGVGVPAPGAVVIAYTGQSGISSTYPPTFMTVSSDDRIVSEAVMDERAAGLRRAGVPVEYRKYRHAGHGFGTGAGTDAVGWMERAVRFWEEHGGFDGP</sequence>
<protein>
    <submittedName>
        <fullName evidence="2">Acetyl esterase/lipase</fullName>
    </submittedName>
</protein>
<dbReference type="Gene3D" id="3.40.50.1820">
    <property type="entry name" value="alpha/beta hydrolase"/>
    <property type="match status" value="1"/>
</dbReference>
<organism evidence="2 3">
    <name type="scientific">Desulfomicrobium norvegicum (strain DSM 1741 / NCIMB 8310)</name>
    <name type="common">Desulfovibrio baculatus (strain Norway 4)</name>
    <name type="synonym">Desulfovibrio desulfuricans (strain Norway 4)</name>
    <dbReference type="NCBI Taxonomy" id="52561"/>
    <lineage>
        <taxon>Bacteria</taxon>
        <taxon>Pseudomonadati</taxon>
        <taxon>Thermodesulfobacteriota</taxon>
        <taxon>Desulfovibrionia</taxon>
        <taxon>Desulfovibrionales</taxon>
        <taxon>Desulfomicrobiaceae</taxon>
        <taxon>Desulfomicrobium</taxon>
    </lineage>
</organism>
<keyword evidence="1" id="KW-0378">Hydrolase</keyword>
<dbReference type="PANTHER" id="PTHR48081">
    <property type="entry name" value="AB HYDROLASE SUPERFAMILY PROTEIN C4A8.06C"/>
    <property type="match status" value="1"/>
</dbReference>
<dbReference type="AlphaFoldDB" id="A0A8G2C5Y5"/>
<dbReference type="Proteomes" id="UP000199581">
    <property type="component" value="Unassembled WGS sequence"/>
</dbReference>
<gene>
    <name evidence="2" type="ORF">SAMN05421830_11840</name>
</gene>
<evidence type="ECO:0000313" key="3">
    <source>
        <dbReference type="Proteomes" id="UP000199581"/>
    </source>
</evidence>
<name>A0A8G2C5Y5_DESNO</name>
<dbReference type="InterPro" id="IPR029058">
    <property type="entry name" value="AB_hydrolase_fold"/>
</dbReference>
<evidence type="ECO:0000256" key="1">
    <source>
        <dbReference type="ARBA" id="ARBA00022801"/>
    </source>
</evidence>
<proteinExistence type="predicted"/>
<reference evidence="2 3" key="1">
    <citation type="submission" date="2016-10" db="EMBL/GenBank/DDBJ databases">
        <authorList>
            <person name="Varghese N."/>
            <person name="Submissions S."/>
        </authorList>
    </citation>
    <scope>NUCLEOTIDE SEQUENCE [LARGE SCALE GENOMIC DNA]</scope>
    <source>
        <strain evidence="2 3">DSM 1741</strain>
    </source>
</reference>
<dbReference type="SUPFAM" id="SSF53474">
    <property type="entry name" value="alpha/beta-Hydrolases"/>
    <property type="match status" value="1"/>
</dbReference>
<comment type="caution">
    <text evidence="2">The sequence shown here is derived from an EMBL/GenBank/DDBJ whole genome shotgun (WGS) entry which is preliminary data.</text>
</comment>
<evidence type="ECO:0000313" key="2">
    <source>
        <dbReference type="EMBL" id="SFM17735.1"/>
    </source>
</evidence>
<dbReference type="InterPro" id="IPR050300">
    <property type="entry name" value="GDXG_lipolytic_enzyme"/>
</dbReference>
<dbReference type="EMBL" id="FOTO01000018">
    <property type="protein sequence ID" value="SFM17735.1"/>
    <property type="molecule type" value="Genomic_DNA"/>
</dbReference>
<keyword evidence="3" id="KW-1185">Reference proteome</keyword>